<dbReference type="PANTHER" id="PTHR30461">
    <property type="entry name" value="DNA-INVERTASE FROM LAMBDOID PROPHAGE"/>
    <property type="match status" value="1"/>
</dbReference>
<dbReference type="InterPro" id="IPR036162">
    <property type="entry name" value="Resolvase-like_N_sf"/>
</dbReference>
<dbReference type="SUPFAM" id="SSF53041">
    <property type="entry name" value="Resolvase-like"/>
    <property type="match status" value="1"/>
</dbReference>
<dbReference type="GO" id="GO:0003677">
    <property type="term" value="F:DNA binding"/>
    <property type="evidence" value="ECO:0007669"/>
    <property type="project" value="UniProtKB-KW"/>
</dbReference>
<feature type="coiled-coil region" evidence="6">
    <location>
        <begin position="388"/>
        <end position="452"/>
    </location>
</feature>
<dbReference type="PROSITE" id="PS51736">
    <property type="entry name" value="RECOMBINASES_3"/>
    <property type="match status" value="1"/>
</dbReference>
<keyword evidence="3" id="KW-0233">DNA recombination</keyword>
<dbReference type="InterPro" id="IPR006118">
    <property type="entry name" value="Recombinase_CS"/>
</dbReference>
<evidence type="ECO:0000256" key="4">
    <source>
        <dbReference type="PIRSR" id="PIRSR606118-50"/>
    </source>
</evidence>
<dbReference type="InterPro" id="IPR050639">
    <property type="entry name" value="SSR_resolvase"/>
</dbReference>
<evidence type="ECO:0000256" key="5">
    <source>
        <dbReference type="PROSITE-ProRule" id="PRU10137"/>
    </source>
</evidence>
<dbReference type="Pfam" id="PF07508">
    <property type="entry name" value="Recombinase"/>
    <property type="match status" value="1"/>
</dbReference>
<name>A1AKN9_PELPD</name>
<dbReference type="SMART" id="SM00857">
    <property type="entry name" value="Resolvase"/>
    <property type="match status" value="1"/>
</dbReference>
<dbReference type="STRING" id="338966.Ppro_0274"/>
<dbReference type="InterPro" id="IPR038109">
    <property type="entry name" value="DNA_bind_recomb_sf"/>
</dbReference>
<evidence type="ECO:0000256" key="1">
    <source>
        <dbReference type="ARBA" id="ARBA00022908"/>
    </source>
</evidence>
<feature type="active site" description="O-(5'-phospho-DNA)-serine intermediate" evidence="4 5">
    <location>
        <position position="10"/>
    </location>
</feature>
<protein>
    <submittedName>
        <fullName evidence="9">Resolvase, N-terminal domain protein</fullName>
    </submittedName>
</protein>
<gene>
    <name evidence="9" type="ordered locus">Ppro_0274</name>
</gene>
<dbReference type="InterPro" id="IPR006119">
    <property type="entry name" value="Resolv_N"/>
</dbReference>
<keyword evidence="10" id="KW-1185">Reference proteome</keyword>
<sequence length="580" mass="66323">MKVVGYCRVSTQEQAVNGTSIETQKLHIQNECKKLGYQLIEIYIDGGVSGNDGNRFALNRLLEDAKFKTFNCVMFTKPDRLSRNLGYSINVVKSLEQLQVKIHCIEQPIINKPGLMFNILGSFAEHERDMIKERTDSGRKAKWKSESSVIGSLPFGYKKVNGKVEIDDLNSLIYNRIVNMYLNQNYSMKDIAVKLTAEGIPLPGASNNKHSNSWSSTTISDILKNDSYTGITYQNKYVFESRKSKKTNKSYYAATNVEKDKSEWIKRTYPKLIDQDRFDKIQKRISLQKKKPKKQHSGLNEHFMADNTLYCGYCGTRLRKLKTNEGKLKYTCHWAYTTKTDLFLSNRNKCILKPIDAKEADDRIFDEITEIISDPGHFAQEWLRDTNIDELSDKVNRLNKIENNLRNALLDGFRLVQESDNPEIKQIYKDALRNKEQEFSEVQNSLKNANNELFFAVNKVNHLAEFQSALEDAAKRDKIGIYFSAKAQFKTFLCNLPFQEKKRIVGAVVSPEDGGKYLVRHPTLNDIADDTDSIPEDELYTSLPAKGHILDGIFSIDLNRIQSIISSLNYMELLSSAVPG</sequence>
<dbReference type="GO" id="GO:0015074">
    <property type="term" value="P:DNA integration"/>
    <property type="evidence" value="ECO:0007669"/>
    <property type="project" value="UniProtKB-KW"/>
</dbReference>
<dbReference type="GO" id="GO:0000150">
    <property type="term" value="F:DNA strand exchange activity"/>
    <property type="evidence" value="ECO:0007669"/>
    <property type="project" value="InterPro"/>
</dbReference>
<dbReference type="InterPro" id="IPR011109">
    <property type="entry name" value="DNA_bind_recombinase_dom"/>
</dbReference>
<evidence type="ECO:0000313" key="10">
    <source>
        <dbReference type="Proteomes" id="UP000006732"/>
    </source>
</evidence>
<organism evidence="9 10">
    <name type="scientific">Pelobacter propionicus (strain DSM 2379 / NBRC 103807 / OttBd1)</name>
    <dbReference type="NCBI Taxonomy" id="338966"/>
    <lineage>
        <taxon>Bacteria</taxon>
        <taxon>Pseudomonadati</taxon>
        <taxon>Thermodesulfobacteriota</taxon>
        <taxon>Desulfuromonadia</taxon>
        <taxon>Desulfuromonadales</taxon>
        <taxon>Desulfuromonadaceae</taxon>
        <taxon>Pelobacter</taxon>
    </lineage>
</organism>
<dbReference type="Proteomes" id="UP000006732">
    <property type="component" value="Chromosome"/>
</dbReference>
<dbReference type="Gene3D" id="3.90.1750.20">
    <property type="entry name" value="Putative Large Serine Recombinase, Chain B, Domain 2"/>
    <property type="match status" value="1"/>
</dbReference>
<dbReference type="Gene3D" id="3.40.50.1390">
    <property type="entry name" value="Resolvase, N-terminal catalytic domain"/>
    <property type="match status" value="1"/>
</dbReference>
<evidence type="ECO:0000259" key="8">
    <source>
        <dbReference type="PROSITE" id="PS51737"/>
    </source>
</evidence>
<dbReference type="CDD" id="cd03768">
    <property type="entry name" value="SR_ResInv"/>
    <property type="match status" value="1"/>
</dbReference>
<dbReference type="HOGENOM" id="CLU_469977_0_0_7"/>
<evidence type="ECO:0000256" key="2">
    <source>
        <dbReference type="ARBA" id="ARBA00023125"/>
    </source>
</evidence>
<keyword evidence="1" id="KW-0229">DNA integration</keyword>
<dbReference type="PROSITE" id="PS00397">
    <property type="entry name" value="RECOMBINASES_1"/>
    <property type="match status" value="1"/>
</dbReference>
<dbReference type="eggNOG" id="COG1961">
    <property type="taxonomic scope" value="Bacteria"/>
</dbReference>
<dbReference type="PROSITE" id="PS51737">
    <property type="entry name" value="RECOMBINASE_DNA_BIND"/>
    <property type="match status" value="1"/>
</dbReference>
<dbReference type="KEGG" id="ppd:Ppro_0274"/>
<feature type="domain" description="Resolvase/invertase-type recombinase catalytic" evidence="7">
    <location>
        <begin position="2"/>
        <end position="146"/>
    </location>
</feature>
<evidence type="ECO:0000256" key="3">
    <source>
        <dbReference type="ARBA" id="ARBA00023172"/>
    </source>
</evidence>
<reference evidence="9 10" key="1">
    <citation type="submission" date="2006-10" db="EMBL/GenBank/DDBJ databases">
        <title>Complete sequence of chromosome of Pelobacter propionicus DSM 2379.</title>
        <authorList>
            <consortium name="US DOE Joint Genome Institute"/>
            <person name="Copeland A."/>
            <person name="Lucas S."/>
            <person name="Lapidus A."/>
            <person name="Barry K."/>
            <person name="Detter J.C."/>
            <person name="Glavina del Rio T."/>
            <person name="Hammon N."/>
            <person name="Israni S."/>
            <person name="Dalin E."/>
            <person name="Tice H."/>
            <person name="Pitluck S."/>
            <person name="Saunders E."/>
            <person name="Brettin T."/>
            <person name="Bruce D."/>
            <person name="Han C."/>
            <person name="Tapia R."/>
            <person name="Schmutz J."/>
            <person name="Larimer F."/>
            <person name="Land M."/>
            <person name="Hauser L."/>
            <person name="Kyrpides N."/>
            <person name="Kim E."/>
            <person name="Lovley D."/>
            <person name="Richardson P."/>
        </authorList>
    </citation>
    <scope>NUCLEOTIDE SEQUENCE [LARGE SCALE GENOMIC DNA]</scope>
    <source>
        <strain evidence="10">DSM 2379 / NBRC 103807 / OttBd1</strain>
    </source>
</reference>
<keyword evidence="2" id="KW-0238">DNA-binding</keyword>
<dbReference type="Pfam" id="PF00239">
    <property type="entry name" value="Resolvase"/>
    <property type="match status" value="1"/>
</dbReference>
<feature type="domain" description="Recombinase" evidence="8">
    <location>
        <begin position="154"/>
        <end position="291"/>
    </location>
</feature>
<evidence type="ECO:0000259" key="7">
    <source>
        <dbReference type="PROSITE" id="PS51736"/>
    </source>
</evidence>
<evidence type="ECO:0000256" key="6">
    <source>
        <dbReference type="SAM" id="Coils"/>
    </source>
</evidence>
<dbReference type="PANTHER" id="PTHR30461:SF23">
    <property type="entry name" value="DNA RECOMBINASE-RELATED"/>
    <property type="match status" value="1"/>
</dbReference>
<accession>A1AKN9</accession>
<evidence type="ECO:0000313" key="9">
    <source>
        <dbReference type="EMBL" id="ABK97909.1"/>
    </source>
</evidence>
<keyword evidence="6" id="KW-0175">Coiled coil</keyword>
<proteinExistence type="predicted"/>
<dbReference type="EMBL" id="CP000482">
    <property type="protein sequence ID" value="ABK97909.1"/>
    <property type="molecule type" value="Genomic_DNA"/>
</dbReference>
<dbReference type="AlphaFoldDB" id="A1AKN9"/>